<name>A0ABP6AAL5_9ACTN</name>
<evidence type="ECO:0000313" key="1">
    <source>
        <dbReference type="EMBL" id="GAA2510221.1"/>
    </source>
</evidence>
<keyword evidence="2" id="KW-1185">Reference proteome</keyword>
<dbReference type="RefSeq" id="WP_344386038.1">
    <property type="nucleotide sequence ID" value="NZ_BAAATA010000051.1"/>
</dbReference>
<dbReference type="EMBL" id="BAAATA010000051">
    <property type="protein sequence ID" value="GAA2510221.1"/>
    <property type="molecule type" value="Genomic_DNA"/>
</dbReference>
<gene>
    <name evidence="1" type="ORF">GCM10010406_53270</name>
</gene>
<dbReference type="Gene3D" id="1.10.287.1060">
    <property type="entry name" value="ESAT-6-like"/>
    <property type="match status" value="1"/>
</dbReference>
<dbReference type="Proteomes" id="UP001501358">
    <property type="component" value="Unassembled WGS sequence"/>
</dbReference>
<evidence type="ECO:0000313" key="2">
    <source>
        <dbReference type="Proteomes" id="UP001501358"/>
    </source>
</evidence>
<sequence>MSSEMYINPAELKKLGKIFESHSYDLRKYLSTFNGKVDAEAIHDGFGVLTESEEVTDVYIELAKEVSEAIDGLQRRLDSIGDAMRENAKNTEDADDALSDVFKVGDR</sequence>
<organism evidence="1 2">
    <name type="scientific">Streptomyces thermolineatus</name>
    <dbReference type="NCBI Taxonomy" id="44033"/>
    <lineage>
        <taxon>Bacteria</taxon>
        <taxon>Bacillati</taxon>
        <taxon>Actinomycetota</taxon>
        <taxon>Actinomycetes</taxon>
        <taxon>Kitasatosporales</taxon>
        <taxon>Streptomycetaceae</taxon>
        <taxon>Streptomyces</taxon>
    </lineage>
</organism>
<comment type="caution">
    <text evidence="1">The sequence shown here is derived from an EMBL/GenBank/DDBJ whole genome shotgun (WGS) entry which is preliminary data.</text>
</comment>
<reference evidence="2" key="1">
    <citation type="journal article" date="2019" name="Int. J. Syst. Evol. Microbiol.">
        <title>The Global Catalogue of Microorganisms (GCM) 10K type strain sequencing project: providing services to taxonomists for standard genome sequencing and annotation.</title>
        <authorList>
            <consortium name="The Broad Institute Genomics Platform"/>
            <consortium name="The Broad Institute Genome Sequencing Center for Infectious Disease"/>
            <person name="Wu L."/>
            <person name="Ma J."/>
        </authorList>
    </citation>
    <scope>NUCLEOTIDE SEQUENCE [LARGE SCALE GENOMIC DNA]</scope>
    <source>
        <strain evidence="2">JCM 6307</strain>
    </source>
</reference>
<accession>A0ABP6AAL5</accession>
<protein>
    <submittedName>
        <fullName evidence="1">Uncharacterized protein</fullName>
    </submittedName>
</protein>
<proteinExistence type="predicted"/>